<dbReference type="Gene3D" id="1.10.287.130">
    <property type="match status" value="1"/>
</dbReference>
<evidence type="ECO:0000256" key="10">
    <source>
        <dbReference type="ARBA" id="ARBA00022989"/>
    </source>
</evidence>
<dbReference type="InterPro" id="IPR036097">
    <property type="entry name" value="HisK_dim/P_sf"/>
</dbReference>
<dbReference type="Pfam" id="PF02518">
    <property type="entry name" value="HATPase_c"/>
    <property type="match status" value="1"/>
</dbReference>
<accession>M0QSC6</accession>
<evidence type="ECO:0000256" key="9">
    <source>
        <dbReference type="ARBA" id="ARBA00022840"/>
    </source>
</evidence>
<dbReference type="PRINTS" id="PR00344">
    <property type="entry name" value="BCTRLSENSOR"/>
</dbReference>
<evidence type="ECO:0000256" key="13">
    <source>
        <dbReference type="SAM" id="Phobius"/>
    </source>
</evidence>
<keyword evidence="10 13" id="KW-1133">Transmembrane helix</keyword>
<feature type="domain" description="Histidine kinase" evidence="14">
    <location>
        <begin position="270"/>
        <end position="499"/>
    </location>
</feature>
<dbReference type="GO" id="GO:0005524">
    <property type="term" value="F:ATP binding"/>
    <property type="evidence" value="ECO:0007669"/>
    <property type="project" value="UniProtKB-KW"/>
</dbReference>
<dbReference type="SUPFAM" id="SSF47384">
    <property type="entry name" value="Homodimeric domain of signal transducing histidine kinase"/>
    <property type="match status" value="1"/>
</dbReference>
<evidence type="ECO:0000256" key="2">
    <source>
        <dbReference type="ARBA" id="ARBA00004141"/>
    </source>
</evidence>
<evidence type="ECO:0000259" key="14">
    <source>
        <dbReference type="PROSITE" id="PS50109"/>
    </source>
</evidence>
<keyword evidence="9" id="KW-0067">ATP-binding</keyword>
<keyword evidence="4" id="KW-0597">Phosphoprotein</keyword>
<dbReference type="InterPro" id="IPR052023">
    <property type="entry name" value="Histidine_kinase_KdpD"/>
</dbReference>
<dbReference type="InterPro" id="IPR003594">
    <property type="entry name" value="HATPase_dom"/>
</dbReference>
<evidence type="ECO:0000256" key="1">
    <source>
        <dbReference type="ARBA" id="ARBA00000085"/>
    </source>
</evidence>
<evidence type="ECO:0000256" key="6">
    <source>
        <dbReference type="ARBA" id="ARBA00022692"/>
    </source>
</evidence>
<sequence length="510" mass="53700">MQRSPGQRSLTVFLVLAAVAGTTLVGRLAGANAITAGFLYLLAVLFLTLHRGLFAGAVASISCTLTFNYFFLPPLHTLTIAEPANWAALAAFGITAVVTGRLVAAERHRAEEAEAKRRDTQTLYDLCFGLFTATNRPGRLDEAAAHTLAALGAARGGLVLVEEGRARSVWATGETEAMAAEAGVRRAIASEQVVELEPAGGIRRLAAPLAVGGRLSGALVVTGGRTDPELLASAGRLLALAIERDHLIEQSTRSEALAASDRLKTALLRAVSHDLRSPLTAMAIGLEALLRNTPESSPDRIRLLVVARERERLGRRVDQLLTAARLEAGLLRPHFEPIPAAELFRAARENLELVLSDRKVEIEIARDCPELATDAALVVEVLVNLIENAARVSPPHSELRLSAVGEGGDTGVRAPTSVVLEVADRGPGLPAGLAEQFAASTSDRSASTSLPLPRLSEGGRGGLGLAIVRQLAAACGGSFDLRDRAGGGAAARLILPAFRPEPGDLEEREE</sequence>
<dbReference type="Gene3D" id="1.20.120.620">
    <property type="entry name" value="Backbone structure of the membrane domain of e. Coli histidine kinase receptor kdpd"/>
    <property type="match status" value="1"/>
</dbReference>
<dbReference type="Pfam" id="PF00512">
    <property type="entry name" value="HisKA"/>
    <property type="match status" value="1"/>
</dbReference>
<keyword evidence="15" id="KW-0406">Ion transport</keyword>
<evidence type="ECO:0000256" key="7">
    <source>
        <dbReference type="ARBA" id="ARBA00022741"/>
    </source>
</evidence>
<evidence type="ECO:0000256" key="5">
    <source>
        <dbReference type="ARBA" id="ARBA00022679"/>
    </source>
</evidence>
<keyword evidence="7" id="KW-0547">Nucleotide-binding</keyword>
<dbReference type="InterPro" id="IPR005467">
    <property type="entry name" value="His_kinase_dom"/>
</dbReference>
<evidence type="ECO:0000313" key="15">
    <source>
        <dbReference type="EMBL" id="AGC72474.1"/>
    </source>
</evidence>
<dbReference type="InterPro" id="IPR036890">
    <property type="entry name" value="HATPase_C_sf"/>
</dbReference>
<keyword evidence="8 15" id="KW-0418">Kinase</keyword>
<dbReference type="AlphaFoldDB" id="M0QSC6"/>
<dbReference type="SMART" id="SM00387">
    <property type="entry name" value="HATPase_c"/>
    <property type="match status" value="1"/>
</dbReference>
<name>M0QSC6_9BACT</name>
<dbReference type="GO" id="GO:0005886">
    <property type="term" value="C:plasma membrane"/>
    <property type="evidence" value="ECO:0007669"/>
    <property type="project" value="TreeGrafter"/>
</dbReference>
<reference evidence="15" key="1">
    <citation type="submission" date="2012-09" db="EMBL/GenBank/DDBJ databases">
        <title>Metagenomic Characterization of a Microbial Community in Wastewater Detects High Levels of Antibiotic Resistance.</title>
        <authorList>
            <person name="Abrams M."/>
            <person name="Caldwell A."/>
            <person name="Vandaei E."/>
            <person name="Lee W."/>
            <person name="Perrott J."/>
            <person name="Khan S.Y."/>
            <person name="Ta J."/>
            <person name="Romero D."/>
            <person name="Nguyen V."/>
            <person name="Pourmand N."/>
            <person name="Ouverney C.C."/>
        </authorList>
    </citation>
    <scope>NUCLEOTIDE SEQUENCE</scope>
</reference>
<comment type="catalytic activity">
    <reaction evidence="1">
        <text>ATP + protein L-histidine = ADP + protein N-phospho-L-histidine.</text>
        <dbReference type="EC" id="2.7.13.3"/>
    </reaction>
</comment>
<keyword evidence="11" id="KW-0902">Two-component regulatory system</keyword>
<keyword evidence="15" id="KW-0407">Ion channel</keyword>
<dbReference type="GO" id="GO:0034220">
    <property type="term" value="P:monoatomic ion transmembrane transport"/>
    <property type="evidence" value="ECO:0007669"/>
    <property type="project" value="UniProtKB-KW"/>
</dbReference>
<evidence type="ECO:0000256" key="8">
    <source>
        <dbReference type="ARBA" id="ARBA00022777"/>
    </source>
</evidence>
<dbReference type="SMART" id="SM00388">
    <property type="entry name" value="HisKA"/>
    <property type="match status" value="1"/>
</dbReference>
<dbReference type="InterPro" id="IPR004358">
    <property type="entry name" value="Sig_transdc_His_kin-like_C"/>
</dbReference>
<evidence type="ECO:0000256" key="11">
    <source>
        <dbReference type="ARBA" id="ARBA00023012"/>
    </source>
</evidence>
<keyword evidence="5" id="KW-0808">Transferase</keyword>
<dbReference type="SUPFAM" id="SSF55781">
    <property type="entry name" value="GAF domain-like"/>
    <property type="match status" value="1"/>
</dbReference>
<comment type="subcellular location">
    <subcellularLocation>
        <location evidence="2">Membrane</location>
        <topology evidence="2">Multi-pass membrane protein</topology>
    </subcellularLocation>
</comment>
<dbReference type="InterPro" id="IPR025201">
    <property type="entry name" value="KdpD_TM"/>
</dbReference>
<dbReference type="EMBL" id="JX649903">
    <property type="protein sequence ID" value="AGC72474.1"/>
    <property type="molecule type" value="Genomic_DNA"/>
</dbReference>
<dbReference type="PANTHER" id="PTHR45569:SF1">
    <property type="entry name" value="SENSOR PROTEIN KDPD"/>
    <property type="match status" value="1"/>
</dbReference>
<organism evidence="15">
    <name type="scientific">uncultured bacterium A1Q1_fos_499</name>
    <dbReference type="NCBI Taxonomy" id="1256578"/>
    <lineage>
        <taxon>Bacteria</taxon>
        <taxon>environmental samples</taxon>
    </lineage>
</organism>
<evidence type="ECO:0000256" key="12">
    <source>
        <dbReference type="ARBA" id="ARBA00023136"/>
    </source>
</evidence>
<proteinExistence type="predicted"/>
<keyword evidence="6 13" id="KW-0812">Transmembrane</keyword>
<dbReference type="SUPFAM" id="SSF55874">
    <property type="entry name" value="ATPase domain of HSP90 chaperone/DNA topoisomerase II/histidine kinase"/>
    <property type="match status" value="1"/>
</dbReference>
<dbReference type="EC" id="2.7.13.3" evidence="3"/>
<evidence type="ECO:0000256" key="3">
    <source>
        <dbReference type="ARBA" id="ARBA00012438"/>
    </source>
</evidence>
<dbReference type="Pfam" id="PF13493">
    <property type="entry name" value="DUF4118"/>
    <property type="match status" value="1"/>
</dbReference>
<keyword evidence="15" id="KW-0813">Transport</keyword>
<dbReference type="Gene3D" id="3.30.565.10">
    <property type="entry name" value="Histidine kinase-like ATPase, C-terminal domain"/>
    <property type="match status" value="1"/>
</dbReference>
<evidence type="ECO:0000256" key="4">
    <source>
        <dbReference type="ARBA" id="ARBA00022553"/>
    </source>
</evidence>
<dbReference type="PROSITE" id="PS50109">
    <property type="entry name" value="HIS_KIN"/>
    <property type="match status" value="1"/>
</dbReference>
<feature type="transmembrane region" description="Helical" evidence="13">
    <location>
        <begin position="84"/>
        <end position="104"/>
    </location>
</feature>
<feature type="transmembrane region" description="Helical" evidence="13">
    <location>
        <begin position="54"/>
        <end position="72"/>
    </location>
</feature>
<dbReference type="InterPro" id="IPR003661">
    <property type="entry name" value="HisK_dim/P_dom"/>
</dbReference>
<dbReference type="CDD" id="cd00082">
    <property type="entry name" value="HisKA"/>
    <property type="match status" value="1"/>
</dbReference>
<protein>
    <recommendedName>
        <fullName evidence="3">histidine kinase</fullName>
        <ecNumber evidence="3">2.7.13.3</ecNumber>
    </recommendedName>
</protein>
<dbReference type="PANTHER" id="PTHR45569">
    <property type="entry name" value="SENSOR PROTEIN KDPD"/>
    <property type="match status" value="1"/>
</dbReference>
<keyword evidence="12 13" id="KW-0472">Membrane</keyword>
<dbReference type="GO" id="GO:0000155">
    <property type="term" value="F:phosphorelay sensor kinase activity"/>
    <property type="evidence" value="ECO:0007669"/>
    <property type="project" value="InterPro"/>
</dbReference>
<dbReference type="InterPro" id="IPR038318">
    <property type="entry name" value="KdpD_sf"/>
</dbReference>